<evidence type="ECO:0000313" key="2">
    <source>
        <dbReference type="Proteomes" id="UP000029738"/>
    </source>
</evidence>
<reference evidence="1" key="1">
    <citation type="journal article" date="2015" name="Genome Announc.">
        <title>Draft Genome Sequence of Tolypothrix boutellei Strain VB521301.</title>
        <authorList>
            <person name="Chandrababunaidu M.M."/>
            <person name="Singh D."/>
            <person name="Sen D."/>
            <person name="Bhan S."/>
            <person name="Das S."/>
            <person name="Gupta A."/>
            <person name="Adhikary S.P."/>
            <person name="Tripathy S."/>
        </authorList>
    </citation>
    <scope>NUCLEOTIDE SEQUENCE</scope>
    <source>
        <strain evidence="1">VB521301</strain>
    </source>
</reference>
<dbReference type="OrthoDB" id="573209at2"/>
<keyword evidence="2" id="KW-1185">Reference proteome</keyword>
<name>A0A8S9TAP6_9CYAN</name>
<protein>
    <submittedName>
        <fullName evidence="1">Uncharacterized protein</fullName>
    </submittedName>
</protein>
<evidence type="ECO:0000313" key="1">
    <source>
        <dbReference type="EMBL" id="KAF3889236.1"/>
    </source>
</evidence>
<organism evidence="1 2">
    <name type="scientific">Tolypothrix bouteillei VB521301</name>
    <dbReference type="NCBI Taxonomy" id="1479485"/>
    <lineage>
        <taxon>Bacteria</taxon>
        <taxon>Bacillati</taxon>
        <taxon>Cyanobacteriota</taxon>
        <taxon>Cyanophyceae</taxon>
        <taxon>Nostocales</taxon>
        <taxon>Tolypothrichaceae</taxon>
        <taxon>Tolypothrix</taxon>
    </lineage>
</organism>
<comment type="caution">
    <text evidence="1">The sequence shown here is derived from an EMBL/GenBank/DDBJ whole genome shotgun (WGS) entry which is preliminary data.</text>
</comment>
<dbReference type="EMBL" id="JHEG04000001">
    <property type="protein sequence ID" value="KAF3889236.1"/>
    <property type="molecule type" value="Genomic_DNA"/>
</dbReference>
<dbReference type="RefSeq" id="WP_050046719.1">
    <property type="nucleotide sequence ID" value="NZ_JHEG04000001.1"/>
</dbReference>
<dbReference type="AlphaFoldDB" id="A0A8S9TAP6"/>
<accession>A0A8S9TAP6</accession>
<proteinExistence type="predicted"/>
<dbReference type="Proteomes" id="UP000029738">
    <property type="component" value="Unassembled WGS sequence"/>
</dbReference>
<reference evidence="1" key="2">
    <citation type="submission" date="2019-11" db="EMBL/GenBank/DDBJ databases">
        <title>Improved Assembly of Tolypothrix boutellei genome.</title>
        <authorList>
            <person name="Sarangi A.N."/>
            <person name="Mukherjee M."/>
            <person name="Ghosh S."/>
            <person name="Singh D."/>
            <person name="Das A."/>
            <person name="Kant S."/>
            <person name="Prusty A."/>
            <person name="Tripathy S."/>
        </authorList>
    </citation>
    <scope>NUCLEOTIDE SEQUENCE</scope>
    <source>
        <strain evidence="1">VB521301</strain>
    </source>
</reference>
<gene>
    <name evidence="1" type="ORF">DA73_0400029960</name>
</gene>
<sequence length="105" mass="12350">MKTIYILPLVLAPVFLNPKIASAGEIYHRESSQQQRIFDGVREGQITPYQFHHLENREAAVNARRIHDLRRNGGFLTSQEQRHLNHDLNKISHEIHRSRENGRIY</sequence>